<comment type="caution">
    <text evidence="1">The sequence shown here is derived from an EMBL/GenBank/DDBJ whole genome shotgun (WGS) entry which is preliminary data.</text>
</comment>
<proteinExistence type="predicted"/>
<evidence type="ECO:0000313" key="1">
    <source>
        <dbReference type="EMBL" id="TWH92533.1"/>
    </source>
</evidence>
<dbReference type="AlphaFoldDB" id="A0A562KBC8"/>
<accession>A0A562KBC8</accession>
<dbReference type="InterPro" id="IPR001753">
    <property type="entry name" value="Enoyl-CoA_hydra/iso"/>
</dbReference>
<name>A0A562KBC8_SPHWJ</name>
<dbReference type="CDD" id="cd06558">
    <property type="entry name" value="crotonase-like"/>
    <property type="match status" value="1"/>
</dbReference>
<dbReference type="RefSeq" id="WP_021244395.1">
    <property type="nucleotide sequence ID" value="NZ_JACIIY010000010.1"/>
</dbReference>
<evidence type="ECO:0000313" key="2">
    <source>
        <dbReference type="Proteomes" id="UP000316624"/>
    </source>
</evidence>
<dbReference type="SUPFAM" id="SSF52096">
    <property type="entry name" value="ClpP/crotonase"/>
    <property type="match status" value="1"/>
</dbReference>
<dbReference type="GO" id="GO:0003824">
    <property type="term" value="F:catalytic activity"/>
    <property type="evidence" value="ECO:0007669"/>
    <property type="project" value="UniProtKB-ARBA"/>
</dbReference>
<keyword evidence="2" id="KW-1185">Reference proteome</keyword>
<dbReference type="PANTHER" id="PTHR43459:SF1">
    <property type="entry name" value="EG:BACN32G11.4 PROTEIN"/>
    <property type="match status" value="1"/>
</dbReference>
<gene>
    <name evidence="1" type="ORF">IQ35_02649</name>
</gene>
<dbReference type="InterPro" id="IPR029045">
    <property type="entry name" value="ClpP/crotonase-like_dom_sf"/>
</dbReference>
<protein>
    <submittedName>
        <fullName evidence="1">Enoyl-CoA hydratase</fullName>
    </submittedName>
</protein>
<dbReference type="PANTHER" id="PTHR43459">
    <property type="entry name" value="ENOYL-COA HYDRATASE"/>
    <property type="match status" value="1"/>
</dbReference>
<dbReference type="Pfam" id="PF00378">
    <property type="entry name" value="ECH_1"/>
    <property type="match status" value="1"/>
</dbReference>
<sequence>MSFVETRFDDGLFVISFNRPDVHNAFHDAFGVEFHRAIEEARDRRDVKVVILRGEGKSFCSGRDFREMGERPAGVTHHQYMTDGQRKIKMLVDLGKPIIAALKGAAYGGGAEYALVADMRIAAPTTRIALPEVNYGLAVDQGGSALAMSLIGPSRTKWMLMTGKAVDAETALSWGLVDFIVPLEELDDHVEKLARDIMAKPWRAVLAAKELVDEIWADGVRGAIRRELTQQLALFASEDFEALREKRRAERLAASAG</sequence>
<dbReference type="Proteomes" id="UP000316624">
    <property type="component" value="Unassembled WGS sequence"/>
</dbReference>
<dbReference type="Gene3D" id="3.90.226.10">
    <property type="entry name" value="2-enoyl-CoA Hydratase, Chain A, domain 1"/>
    <property type="match status" value="1"/>
</dbReference>
<organism evidence="1 2">
    <name type="scientific">Sphingobium wenxiniae (strain DSM 21828 / CGMCC 1.7748 / JZ-1)</name>
    <dbReference type="NCBI Taxonomy" id="595605"/>
    <lineage>
        <taxon>Bacteria</taxon>
        <taxon>Pseudomonadati</taxon>
        <taxon>Pseudomonadota</taxon>
        <taxon>Alphaproteobacteria</taxon>
        <taxon>Sphingomonadales</taxon>
        <taxon>Sphingomonadaceae</taxon>
        <taxon>Sphingobium</taxon>
    </lineage>
</organism>
<reference evidence="1 2" key="1">
    <citation type="journal article" date="2015" name="Stand. Genomic Sci.">
        <title>Genomic Encyclopedia of Bacterial and Archaeal Type Strains, Phase III: the genomes of soil and plant-associated and newly described type strains.</title>
        <authorList>
            <person name="Whitman W.B."/>
            <person name="Woyke T."/>
            <person name="Klenk H.P."/>
            <person name="Zhou Y."/>
            <person name="Lilburn T.G."/>
            <person name="Beck B.J."/>
            <person name="De Vos P."/>
            <person name="Vandamme P."/>
            <person name="Eisen J.A."/>
            <person name="Garrity G."/>
            <person name="Hugenholtz P."/>
            <person name="Kyrpides N.C."/>
        </authorList>
    </citation>
    <scope>NUCLEOTIDE SEQUENCE [LARGE SCALE GENOMIC DNA]</scope>
    <source>
        <strain evidence="1 2">CGMCC 1.7748</strain>
    </source>
</reference>
<dbReference type="EMBL" id="VLKK01000009">
    <property type="protein sequence ID" value="TWH92533.1"/>
    <property type="molecule type" value="Genomic_DNA"/>
</dbReference>